<comment type="function">
    <text evidence="10">Catalyzes the transfer of an acyl group from acyl-phosphate (acyl-PO(4)) to glycerol-3-phosphate (G3P) to form lysophosphatidic acid (LPA). This enzyme utilizes acyl-phosphate as fatty acyl donor, but not acyl-CoA or acyl-ACP.</text>
</comment>
<evidence type="ECO:0000256" key="10">
    <source>
        <dbReference type="HAMAP-Rule" id="MF_01043"/>
    </source>
</evidence>
<evidence type="ECO:0000256" key="3">
    <source>
        <dbReference type="ARBA" id="ARBA00022679"/>
    </source>
</evidence>
<gene>
    <name evidence="11" type="primary">plsY_4</name>
    <name evidence="10" type="synonym">plsY</name>
    <name evidence="11" type="ORF">Mterra_03601</name>
</gene>
<organism evidence="11 12">
    <name type="scientific">Calidithermus terrae</name>
    <dbReference type="NCBI Taxonomy" id="1408545"/>
    <lineage>
        <taxon>Bacteria</taxon>
        <taxon>Thermotogati</taxon>
        <taxon>Deinococcota</taxon>
        <taxon>Deinococci</taxon>
        <taxon>Thermales</taxon>
        <taxon>Thermaceae</taxon>
        <taxon>Calidithermus</taxon>
    </lineage>
</organism>
<dbReference type="GO" id="GO:0005886">
    <property type="term" value="C:plasma membrane"/>
    <property type="evidence" value="ECO:0007669"/>
    <property type="project" value="UniProtKB-SubCell"/>
</dbReference>
<evidence type="ECO:0000256" key="5">
    <source>
        <dbReference type="ARBA" id="ARBA00022989"/>
    </source>
</evidence>
<keyword evidence="3 10" id="KW-0808">Transferase</keyword>
<dbReference type="HAMAP" id="MF_01043">
    <property type="entry name" value="PlsY"/>
    <property type="match status" value="1"/>
</dbReference>
<dbReference type="GO" id="GO:0043772">
    <property type="term" value="F:acyl-phosphate glycerol-3-phosphate acyltransferase activity"/>
    <property type="evidence" value="ECO:0007669"/>
    <property type="project" value="UniProtKB-UniRule"/>
</dbReference>
<keyword evidence="8 10" id="KW-0594">Phospholipid biosynthesis</keyword>
<keyword evidence="1 10" id="KW-1003">Cell membrane</keyword>
<keyword evidence="5 10" id="KW-1133">Transmembrane helix</keyword>
<feature type="transmembrane region" description="Helical" evidence="10">
    <location>
        <begin position="49"/>
        <end position="70"/>
    </location>
</feature>
<sequence>METLIIMLLAYLFGSIPAGAWVARTYGVDIQKVGSGNTGATNILRTLGWGPALVVAFFDVFKGGIALLIARLFGLDGLQLGLVAVSAVLGHNYSVFLRFRGGKGVATSMGTTVVLDPLVGLMILPIGICVIWLTRYVSAGSMVGAVSGVIVAIALGRPLWEVVTLALLALLIFWTHRENYRRLQAGNERRFGERVKPEAPATETSSAG</sequence>
<feature type="transmembrane region" description="Helical" evidence="10">
    <location>
        <begin position="149"/>
        <end position="174"/>
    </location>
</feature>
<comment type="subunit">
    <text evidence="10">Probably interacts with PlsX.</text>
</comment>
<evidence type="ECO:0000256" key="2">
    <source>
        <dbReference type="ARBA" id="ARBA00022516"/>
    </source>
</evidence>
<dbReference type="Proteomes" id="UP000265715">
    <property type="component" value="Unassembled WGS sequence"/>
</dbReference>
<dbReference type="Pfam" id="PF02660">
    <property type="entry name" value="G3P_acyltransf"/>
    <property type="match status" value="1"/>
</dbReference>
<keyword evidence="6 10" id="KW-0443">Lipid metabolism</keyword>
<keyword evidence="2 10" id="KW-0444">Lipid biosynthesis</keyword>
<comment type="caution">
    <text evidence="11">The sequence shown here is derived from an EMBL/GenBank/DDBJ whole genome shotgun (WGS) entry which is preliminary data.</text>
</comment>
<evidence type="ECO:0000256" key="4">
    <source>
        <dbReference type="ARBA" id="ARBA00022692"/>
    </source>
</evidence>
<evidence type="ECO:0000256" key="7">
    <source>
        <dbReference type="ARBA" id="ARBA00023136"/>
    </source>
</evidence>
<evidence type="ECO:0000313" key="11">
    <source>
        <dbReference type="EMBL" id="RIH79424.1"/>
    </source>
</evidence>
<evidence type="ECO:0000256" key="1">
    <source>
        <dbReference type="ARBA" id="ARBA00022475"/>
    </source>
</evidence>
<dbReference type="PANTHER" id="PTHR30309:SF0">
    <property type="entry name" value="GLYCEROL-3-PHOSPHATE ACYLTRANSFERASE-RELATED"/>
    <property type="match status" value="1"/>
</dbReference>
<keyword evidence="7 10" id="KW-0472">Membrane</keyword>
<evidence type="ECO:0000256" key="8">
    <source>
        <dbReference type="ARBA" id="ARBA00023209"/>
    </source>
</evidence>
<dbReference type="InterPro" id="IPR003811">
    <property type="entry name" value="G3P_acylTferase_PlsY"/>
</dbReference>
<dbReference type="NCBIfam" id="TIGR00023">
    <property type="entry name" value="glycerol-3-phosphate 1-O-acyltransferase PlsY"/>
    <property type="match status" value="1"/>
</dbReference>
<dbReference type="GO" id="GO:0008654">
    <property type="term" value="P:phospholipid biosynthetic process"/>
    <property type="evidence" value="ECO:0007669"/>
    <property type="project" value="UniProtKB-UniRule"/>
</dbReference>
<dbReference type="EMBL" id="QXDL01000247">
    <property type="protein sequence ID" value="RIH79424.1"/>
    <property type="molecule type" value="Genomic_DNA"/>
</dbReference>
<evidence type="ECO:0000256" key="9">
    <source>
        <dbReference type="ARBA" id="ARBA00023264"/>
    </source>
</evidence>
<protein>
    <recommendedName>
        <fullName evidence="10">Glycerol-3-phosphate acyltransferase</fullName>
    </recommendedName>
    <alternativeName>
        <fullName evidence="10">Acyl-PO4 G3P acyltransferase</fullName>
    </alternativeName>
    <alternativeName>
        <fullName evidence="10">Acyl-phosphate--glycerol-3-phosphate acyltransferase</fullName>
    </alternativeName>
    <alternativeName>
        <fullName evidence="10">G3P acyltransferase</fullName>
        <shortName evidence="10">GPAT</shortName>
        <ecNumber evidence="10">2.3.1.275</ecNumber>
    </alternativeName>
    <alternativeName>
        <fullName evidence="10">Lysophosphatidic acid synthase</fullName>
        <shortName evidence="10">LPA synthase</shortName>
    </alternativeName>
</protein>
<feature type="transmembrane region" description="Helical" evidence="10">
    <location>
        <begin position="117"/>
        <end position="137"/>
    </location>
</feature>
<keyword evidence="9 10" id="KW-1208">Phospholipid metabolism</keyword>
<keyword evidence="12" id="KW-1185">Reference proteome</keyword>
<dbReference type="AlphaFoldDB" id="A0A399E3W6"/>
<reference evidence="11 12" key="1">
    <citation type="submission" date="2018-08" db="EMBL/GenBank/DDBJ databases">
        <title>Meiothermus terrae DSM 26712 genome sequencing project.</title>
        <authorList>
            <person name="Da Costa M.S."/>
            <person name="Albuquerque L."/>
            <person name="Raposo P."/>
            <person name="Froufe H.J.C."/>
            <person name="Barroso C.S."/>
            <person name="Egas C."/>
        </authorList>
    </citation>
    <scope>NUCLEOTIDE SEQUENCE [LARGE SCALE GENOMIC DNA]</scope>
    <source>
        <strain evidence="11 12">DSM 26712</strain>
    </source>
</reference>
<dbReference type="SMART" id="SM01207">
    <property type="entry name" value="G3P_acyltransf"/>
    <property type="match status" value="1"/>
</dbReference>
<accession>A0A399E3W6</accession>
<evidence type="ECO:0000256" key="6">
    <source>
        <dbReference type="ARBA" id="ARBA00023098"/>
    </source>
</evidence>
<comment type="catalytic activity">
    <reaction evidence="10">
        <text>an acyl phosphate + sn-glycerol 3-phosphate = a 1-acyl-sn-glycero-3-phosphate + phosphate</text>
        <dbReference type="Rhea" id="RHEA:34075"/>
        <dbReference type="ChEBI" id="CHEBI:43474"/>
        <dbReference type="ChEBI" id="CHEBI:57597"/>
        <dbReference type="ChEBI" id="CHEBI:57970"/>
        <dbReference type="ChEBI" id="CHEBI:59918"/>
        <dbReference type="EC" id="2.3.1.275"/>
    </reaction>
</comment>
<keyword evidence="11" id="KW-0012">Acyltransferase</keyword>
<evidence type="ECO:0000313" key="12">
    <source>
        <dbReference type="Proteomes" id="UP000265715"/>
    </source>
</evidence>
<name>A0A399E3W6_9DEIN</name>
<dbReference type="EC" id="2.3.1.275" evidence="10"/>
<keyword evidence="4 10" id="KW-0812">Transmembrane</keyword>
<dbReference type="PANTHER" id="PTHR30309">
    <property type="entry name" value="INNER MEMBRANE PROTEIN YGIH"/>
    <property type="match status" value="1"/>
</dbReference>
<proteinExistence type="inferred from homology"/>
<comment type="subcellular location">
    <subcellularLocation>
        <location evidence="10">Cell membrane</location>
        <topology evidence="10">Multi-pass membrane protein</topology>
    </subcellularLocation>
</comment>
<feature type="transmembrane region" description="Helical" evidence="10">
    <location>
        <begin position="77"/>
        <end position="97"/>
    </location>
</feature>
<dbReference type="UniPathway" id="UPA00085"/>
<comment type="similarity">
    <text evidence="10">Belongs to the PlsY family.</text>
</comment>
<comment type="pathway">
    <text evidence="10">Lipid metabolism; phospholipid metabolism.</text>
</comment>